<comment type="caution">
    <text evidence="2">The sequence shown here is derived from an EMBL/GenBank/DDBJ whole genome shotgun (WGS) entry which is preliminary data.</text>
</comment>
<evidence type="ECO:0000259" key="1">
    <source>
        <dbReference type="PROSITE" id="PS51459"/>
    </source>
</evidence>
<sequence length="349" mass="41434">MRNFFKEKYVSLENKRELINLVSEISEYKGKLEVYQHLRPELFNLLEKNIPLQYMKNSTIMYENIRFSNKQLQNLILNDMAPQTIEEDALVCYYTTLELIQKKHHTLPIKPETIQELHFQLLNYSTSESGNWRKTKPILPDIPEFNIHPNQYKAISYETIPQSLHQLCEQYNTLRSNGDFHSLLLIPRFILNFLCIYPFNKGNGRLAQILIQLLLIKSGYTFVKYICIDKYIKKHQLDYYTALYKSAANWYYGEHCIGFWLKVFLTIVLEAYQELHTLVKSHIITHTKSKRIKKYIDEQKHSFTKENIRNAYPDIGESTINRTLHSLQLQGYIKLISKGRNAQWIKLKS</sequence>
<organism evidence="2 3">
    <name type="scientific">Bacillus bingmayongensis</name>
    <dbReference type="NCBI Taxonomy" id="1150157"/>
    <lineage>
        <taxon>Bacteria</taxon>
        <taxon>Bacillati</taxon>
        <taxon>Bacillota</taxon>
        <taxon>Bacilli</taxon>
        <taxon>Bacillales</taxon>
        <taxon>Bacillaceae</taxon>
        <taxon>Bacillus</taxon>
    </lineage>
</organism>
<dbReference type="SUPFAM" id="SSF140931">
    <property type="entry name" value="Fic-like"/>
    <property type="match status" value="1"/>
</dbReference>
<gene>
    <name evidence="2" type="ORF">U2I54_19790</name>
</gene>
<protein>
    <submittedName>
        <fullName evidence="2">Fic family protein</fullName>
    </submittedName>
</protein>
<proteinExistence type="predicted"/>
<evidence type="ECO:0000313" key="3">
    <source>
        <dbReference type="Proteomes" id="UP001291930"/>
    </source>
</evidence>
<dbReference type="EMBL" id="JAXOVW010000055">
    <property type="protein sequence ID" value="MDZ5609245.1"/>
    <property type="molecule type" value="Genomic_DNA"/>
</dbReference>
<reference evidence="3" key="1">
    <citation type="submission" date="2023-11" db="EMBL/GenBank/DDBJ databases">
        <title>Genome Sequence of Bacillus pseudomycoides stain BUPM19.</title>
        <authorList>
            <person name="Farhat A."/>
        </authorList>
    </citation>
    <scope>NUCLEOTIDE SEQUENCE [LARGE SCALE GENOMIC DNA]</scope>
    <source>
        <strain evidence="3">BUPM19</strain>
    </source>
</reference>
<accession>A0ABU5K0S0</accession>
<evidence type="ECO:0000313" key="2">
    <source>
        <dbReference type="EMBL" id="MDZ5609245.1"/>
    </source>
</evidence>
<dbReference type="Gene3D" id="1.10.3290.10">
    <property type="entry name" value="Fido-like domain"/>
    <property type="match status" value="1"/>
</dbReference>
<dbReference type="InterPro" id="IPR036597">
    <property type="entry name" value="Fido-like_dom_sf"/>
</dbReference>
<keyword evidence="3" id="KW-1185">Reference proteome</keyword>
<name>A0ABU5K0S0_9BACI</name>
<dbReference type="InterPro" id="IPR003812">
    <property type="entry name" value="Fido"/>
</dbReference>
<feature type="domain" description="Fido" evidence="1">
    <location>
        <begin position="109"/>
        <end position="270"/>
    </location>
</feature>
<dbReference type="Proteomes" id="UP001291930">
    <property type="component" value="Unassembled WGS sequence"/>
</dbReference>
<dbReference type="Pfam" id="PF02661">
    <property type="entry name" value="Fic"/>
    <property type="match status" value="1"/>
</dbReference>
<dbReference type="PANTHER" id="PTHR13504">
    <property type="entry name" value="FIDO DOMAIN-CONTAINING PROTEIN DDB_G0283145"/>
    <property type="match status" value="1"/>
</dbReference>
<dbReference type="RefSeq" id="WP_374218769.1">
    <property type="nucleotide sequence ID" value="NZ_JAXOVW010000055.1"/>
</dbReference>
<dbReference type="InterPro" id="IPR040198">
    <property type="entry name" value="Fido_containing"/>
</dbReference>
<dbReference type="PANTHER" id="PTHR13504:SF38">
    <property type="entry name" value="FIDO DOMAIN-CONTAINING PROTEIN"/>
    <property type="match status" value="1"/>
</dbReference>
<dbReference type="PROSITE" id="PS51459">
    <property type="entry name" value="FIDO"/>
    <property type="match status" value="1"/>
</dbReference>